<evidence type="ECO:0000313" key="1">
    <source>
        <dbReference type="EMBL" id="KAB4241612.1"/>
    </source>
</evidence>
<dbReference type="InterPro" id="IPR036390">
    <property type="entry name" value="WH_DNA-bd_sf"/>
</dbReference>
<dbReference type="SUPFAM" id="SSF46785">
    <property type="entry name" value="Winged helix' DNA-binding domain"/>
    <property type="match status" value="1"/>
</dbReference>
<proteinExistence type="predicted"/>
<evidence type="ECO:0008006" key="3">
    <source>
        <dbReference type="Google" id="ProtNLM"/>
    </source>
</evidence>
<comment type="caution">
    <text evidence="1">The sequence shown here is derived from an EMBL/GenBank/DDBJ whole genome shotgun (WGS) entry which is preliminary data.</text>
</comment>
<sequence length="313" mass="36085">MNIIAAGEKLELRKMEKAELRGVYADALVSFEFYLTTFQGHSFILLTHKKGKRYTPMQYGNTARRLATILNGPVVFLFDDLVNYERDRMIKQGAYFIVSDKYAFLPFMIINARTAEGNTKNSLSAVAQYLLLYHLQMKSIEGLTFRELENIVPFKYITLTRAVKLLGQFNLCETLRNQDNALTVHFSSEGKELWRNALPFLRNPIKKTFYCDAVSCVDNMYTCSYNALSRYSNLNPDEKRMYALDASMFKDMEKTGTFIGANDIDGDVMIELWDYPPVTAGNTVDKLSLYLTLRKDNDSRVENELEIMVKNLW</sequence>
<reference evidence="1 2" key="1">
    <citation type="journal article" date="2019" name="Nat. Med.">
        <title>A library of human gut bacterial isolates paired with longitudinal multiomics data enables mechanistic microbiome research.</title>
        <authorList>
            <person name="Poyet M."/>
            <person name="Groussin M."/>
            <person name="Gibbons S.M."/>
            <person name="Avila-Pacheco J."/>
            <person name="Jiang X."/>
            <person name="Kearney S.M."/>
            <person name="Perrotta A.R."/>
            <person name="Berdy B."/>
            <person name="Zhao S."/>
            <person name="Lieberman T.D."/>
            <person name="Swanson P.K."/>
            <person name="Smith M."/>
            <person name="Roesemann S."/>
            <person name="Alexander J.E."/>
            <person name="Rich S.A."/>
            <person name="Livny J."/>
            <person name="Vlamakis H."/>
            <person name="Clish C."/>
            <person name="Bullock K."/>
            <person name="Deik A."/>
            <person name="Scott J."/>
            <person name="Pierce K.A."/>
            <person name="Xavier R.J."/>
            <person name="Alm E.J."/>
        </authorList>
    </citation>
    <scope>NUCLEOTIDE SEQUENCE [LARGE SCALE GENOMIC DNA]</scope>
    <source>
        <strain evidence="1 2">BIOML-A6</strain>
    </source>
</reference>
<evidence type="ECO:0000313" key="2">
    <source>
        <dbReference type="Proteomes" id="UP000431575"/>
    </source>
</evidence>
<dbReference type="EMBL" id="WCTM01000007">
    <property type="protein sequence ID" value="KAB4241612.1"/>
    <property type="molecule type" value="Genomic_DNA"/>
</dbReference>
<dbReference type="RefSeq" id="WP_130081186.1">
    <property type="nucleotide sequence ID" value="NZ_RCXX01000007.1"/>
</dbReference>
<dbReference type="Proteomes" id="UP000431575">
    <property type="component" value="Unassembled WGS sequence"/>
</dbReference>
<dbReference type="AlphaFoldDB" id="A0A4Q5E7Q6"/>
<gene>
    <name evidence="1" type="ORF">GAP41_12755</name>
</gene>
<accession>A0A4Q5E7Q6</accession>
<name>A0A4Q5E7Q6_BACUN</name>
<organism evidence="1 2">
    <name type="scientific">Bacteroides uniformis</name>
    <dbReference type="NCBI Taxonomy" id="820"/>
    <lineage>
        <taxon>Bacteria</taxon>
        <taxon>Pseudomonadati</taxon>
        <taxon>Bacteroidota</taxon>
        <taxon>Bacteroidia</taxon>
        <taxon>Bacteroidales</taxon>
        <taxon>Bacteroidaceae</taxon>
        <taxon>Bacteroides</taxon>
    </lineage>
</organism>
<protein>
    <recommendedName>
        <fullName evidence="3">MarR family transcriptional regulator</fullName>
    </recommendedName>
</protein>